<protein>
    <recommendedName>
        <fullName evidence="3">diguanylate cyclase</fullName>
        <ecNumber evidence="3">2.7.7.65</ecNumber>
    </recommendedName>
</protein>
<sequence length="377" mass="43263">MDSFCWNEQFTTGLDEVDFQHKNLVDLINSYGAHLKENDLSAEFIEQVFQQLFEYAQYHFTDEEQSMLSKGVDSRHCDKHILEHHGFLVDVKAFYQLTSLDNREELQQLLDFLTHWLAYHILGMDQNMSRQIKAISQGMSPDDAYQAEEKKTNNATEPLLAALNALFRQVSARNMELTLLNKSLEEKIQERTKELADAYEQLKEIAMTDELTGLPNRRYAIRRSSELWRESTVSSTPLFCMMIDVDHFKQVNDTFGHDAGDKVLRQLSRVLKHALRTDDLVCRLGGDEFMVLCPNTDAEGGLYLAQNLHQKVKDFSIELADDEIGTCHWKGSTSIGVAERDRNMISFEDLIKAADKKVYLAKEQGKNCIQGVHLKTA</sequence>
<evidence type="ECO:0000259" key="8">
    <source>
        <dbReference type="PROSITE" id="PS50887"/>
    </source>
</evidence>
<dbReference type="InterPro" id="IPR012827">
    <property type="entry name" value="Hemerythrin_metal-bd"/>
</dbReference>
<keyword evidence="7" id="KW-0175">Coiled coil</keyword>
<dbReference type="OrthoDB" id="9812260at2"/>
<keyword evidence="10" id="KW-1185">Reference proteome</keyword>
<dbReference type="EC" id="2.7.7.65" evidence="3"/>
<reference evidence="9 10" key="1">
    <citation type="submission" date="2018-04" db="EMBL/GenBank/DDBJ databases">
        <title>Thalassorhabdus spongiae gen. nov., sp. nov., isolated from a marine sponge in South-West Iceland.</title>
        <authorList>
            <person name="Knobloch S."/>
            <person name="Daussin A."/>
            <person name="Johannsson R."/>
            <person name="Marteinsson V.T."/>
        </authorList>
    </citation>
    <scope>NUCLEOTIDE SEQUENCE [LARGE SCALE GENOMIC DNA]</scope>
    <source>
        <strain evidence="9 10">Hp12</strain>
    </source>
</reference>
<dbReference type="GO" id="GO:1902201">
    <property type="term" value="P:negative regulation of bacterial-type flagellum-dependent cell motility"/>
    <property type="evidence" value="ECO:0007669"/>
    <property type="project" value="TreeGrafter"/>
</dbReference>
<gene>
    <name evidence="9" type="ORF">DC094_13015</name>
</gene>
<evidence type="ECO:0000256" key="6">
    <source>
        <dbReference type="ARBA" id="ARBA00034247"/>
    </source>
</evidence>
<dbReference type="InterPro" id="IPR012312">
    <property type="entry name" value="Hemerythrin-like"/>
</dbReference>
<evidence type="ECO:0000256" key="4">
    <source>
        <dbReference type="ARBA" id="ARBA00022723"/>
    </source>
</evidence>
<dbReference type="PANTHER" id="PTHR45138:SF9">
    <property type="entry name" value="DIGUANYLATE CYCLASE DGCM-RELATED"/>
    <property type="match status" value="1"/>
</dbReference>
<dbReference type="NCBIfam" id="TIGR02481">
    <property type="entry name" value="hemeryth_dom"/>
    <property type="match status" value="1"/>
</dbReference>
<keyword evidence="5" id="KW-0408">Iron</keyword>
<dbReference type="Proteomes" id="UP000244906">
    <property type="component" value="Unassembled WGS sequence"/>
</dbReference>
<dbReference type="CDD" id="cd01949">
    <property type="entry name" value="GGDEF"/>
    <property type="match status" value="1"/>
</dbReference>
<dbReference type="Pfam" id="PF01814">
    <property type="entry name" value="Hemerythrin"/>
    <property type="match status" value="1"/>
</dbReference>
<dbReference type="SUPFAM" id="SSF47188">
    <property type="entry name" value="Hemerythrin-like"/>
    <property type="match status" value="1"/>
</dbReference>
<dbReference type="GO" id="GO:0052621">
    <property type="term" value="F:diguanylate cyclase activity"/>
    <property type="evidence" value="ECO:0007669"/>
    <property type="project" value="UniProtKB-EC"/>
</dbReference>
<dbReference type="InterPro" id="IPR029787">
    <property type="entry name" value="Nucleotide_cyclase"/>
</dbReference>
<dbReference type="AlphaFoldDB" id="A0A2V1GT70"/>
<evidence type="ECO:0000313" key="10">
    <source>
        <dbReference type="Proteomes" id="UP000244906"/>
    </source>
</evidence>
<dbReference type="RefSeq" id="WP_116687542.1">
    <property type="nucleotide sequence ID" value="NZ_CAWNYD010000005.1"/>
</dbReference>
<comment type="cofactor">
    <cofactor evidence="1">
        <name>Mg(2+)</name>
        <dbReference type="ChEBI" id="CHEBI:18420"/>
    </cofactor>
</comment>
<dbReference type="InterPro" id="IPR035938">
    <property type="entry name" value="Hemerythrin-like_sf"/>
</dbReference>
<dbReference type="InterPro" id="IPR050469">
    <property type="entry name" value="Diguanylate_Cyclase"/>
</dbReference>
<name>A0A2V1GT70_9GAMM</name>
<dbReference type="InterPro" id="IPR043128">
    <property type="entry name" value="Rev_trsase/Diguanyl_cyclase"/>
</dbReference>
<proteinExistence type="inferred from homology"/>
<evidence type="ECO:0000256" key="1">
    <source>
        <dbReference type="ARBA" id="ARBA00001946"/>
    </source>
</evidence>
<evidence type="ECO:0000256" key="2">
    <source>
        <dbReference type="ARBA" id="ARBA00010587"/>
    </source>
</evidence>
<comment type="catalytic activity">
    <reaction evidence="6">
        <text>2 GTP = 3',3'-c-di-GMP + 2 diphosphate</text>
        <dbReference type="Rhea" id="RHEA:24898"/>
        <dbReference type="ChEBI" id="CHEBI:33019"/>
        <dbReference type="ChEBI" id="CHEBI:37565"/>
        <dbReference type="ChEBI" id="CHEBI:58805"/>
        <dbReference type="EC" id="2.7.7.65"/>
    </reaction>
</comment>
<evidence type="ECO:0000313" key="9">
    <source>
        <dbReference type="EMBL" id="PVZ68214.1"/>
    </source>
</evidence>
<dbReference type="PROSITE" id="PS50887">
    <property type="entry name" value="GGDEF"/>
    <property type="match status" value="1"/>
</dbReference>
<dbReference type="GO" id="GO:0043709">
    <property type="term" value="P:cell adhesion involved in single-species biofilm formation"/>
    <property type="evidence" value="ECO:0007669"/>
    <property type="project" value="TreeGrafter"/>
</dbReference>
<comment type="similarity">
    <text evidence="2">Belongs to the hemerythrin family.</text>
</comment>
<dbReference type="Pfam" id="PF00990">
    <property type="entry name" value="GGDEF"/>
    <property type="match status" value="1"/>
</dbReference>
<feature type="domain" description="GGDEF" evidence="8">
    <location>
        <begin position="236"/>
        <end position="374"/>
    </location>
</feature>
<evidence type="ECO:0000256" key="7">
    <source>
        <dbReference type="SAM" id="Coils"/>
    </source>
</evidence>
<dbReference type="GO" id="GO:0005886">
    <property type="term" value="C:plasma membrane"/>
    <property type="evidence" value="ECO:0007669"/>
    <property type="project" value="TreeGrafter"/>
</dbReference>
<dbReference type="SUPFAM" id="SSF55073">
    <property type="entry name" value="Nucleotide cyclase"/>
    <property type="match status" value="1"/>
</dbReference>
<dbReference type="PANTHER" id="PTHR45138">
    <property type="entry name" value="REGULATORY COMPONENTS OF SENSORY TRANSDUCTION SYSTEM"/>
    <property type="match status" value="1"/>
</dbReference>
<evidence type="ECO:0000256" key="3">
    <source>
        <dbReference type="ARBA" id="ARBA00012528"/>
    </source>
</evidence>
<comment type="caution">
    <text evidence="9">The sequence shown here is derived from an EMBL/GenBank/DDBJ whole genome shotgun (WGS) entry which is preliminary data.</text>
</comment>
<dbReference type="FunFam" id="3.30.70.270:FF:000001">
    <property type="entry name" value="Diguanylate cyclase domain protein"/>
    <property type="match status" value="1"/>
</dbReference>
<dbReference type="CDD" id="cd12107">
    <property type="entry name" value="Hemerythrin"/>
    <property type="match status" value="1"/>
</dbReference>
<organism evidence="9 10">
    <name type="scientific">Pelagibaculum spongiae</name>
    <dbReference type="NCBI Taxonomy" id="2080658"/>
    <lineage>
        <taxon>Bacteria</taxon>
        <taxon>Pseudomonadati</taxon>
        <taxon>Pseudomonadota</taxon>
        <taxon>Gammaproteobacteria</taxon>
        <taxon>Oceanospirillales</taxon>
        <taxon>Pelagibaculum</taxon>
    </lineage>
</organism>
<evidence type="ECO:0000256" key="5">
    <source>
        <dbReference type="ARBA" id="ARBA00023004"/>
    </source>
</evidence>
<dbReference type="SMART" id="SM00267">
    <property type="entry name" value="GGDEF"/>
    <property type="match status" value="1"/>
</dbReference>
<dbReference type="EMBL" id="QDDL01000005">
    <property type="protein sequence ID" value="PVZ68214.1"/>
    <property type="molecule type" value="Genomic_DNA"/>
</dbReference>
<accession>A0A2V1GT70</accession>
<dbReference type="Gene3D" id="3.30.70.270">
    <property type="match status" value="1"/>
</dbReference>
<dbReference type="InterPro" id="IPR000160">
    <property type="entry name" value="GGDEF_dom"/>
</dbReference>
<dbReference type="Gene3D" id="1.20.120.50">
    <property type="entry name" value="Hemerythrin-like"/>
    <property type="match status" value="1"/>
</dbReference>
<dbReference type="GO" id="GO:0046872">
    <property type="term" value="F:metal ion binding"/>
    <property type="evidence" value="ECO:0007669"/>
    <property type="project" value="UniProtKB-KW"/>
</dbReference>
<feature type="coiled-coil region" evidence="7">
    <location>
        <begin position="174"/>
        <end position="205"/>
    </location>
</feature>
<dbReference type="NCBIfam" id="TIGR00254">
    <property type="entry name" value="GGDEF"/>
    <property type="match status" value="1"/>
</dbReference>
<keyword evidence="4" id="KW-0479">Metal-binding</keyword>